<dbReference type="GO" id="GO:0006310">
    <property type="term" value="P:DNA recombination"/>
    <property type="evidence" value="ECO:0007669"/>
    <property type="project" value="UniProtKB-KW"/>
</dbReference>
<dbReference type="Gene3D" id="1.10.443.10">
    <property type="entry name" value="Intergrase catalytic core"/>
    <property type="match status" value="1"/>
</dbReference>
<evidence type="ECO:0000256" key="1">
    <source>
        <dbReference type="ARBA" id="ARBA00023172"/>
    </source>
</evidence>
<gene>
    <name evidence="3" type="ORF">GCM10009039_11940</name>
</gene>
<accession>A0A830FAB3</accession>
<evidence type="ECO:0000313" key="3">
    <source>
        <dbReference type="EMBL" id="GGL55414.1"/>
    </source>
</evidence>
<dbReference type="InterPro" id="IPR013762">
    <property type="entry name" value="Integrase-like_cat_sf"/>
</dbReference>
<evidence type="ECO:0000313" key="4">
    <source>
        <dbReference type="Proteomes" id="UP000607197"/>
    </source>
</evidence>
<reference evidence="3" key="2">
    <citation type="submission" date="2020-09" db="EMBL/GenBank/DDBJ databases">
        <authorList>
            <person name="Sun Q."/>
            <person name="Ohkuma M."/>
        </authorList>
    </citation>
    <scope>NUCLEOTIDE SEQUENCE</scope>
    <source>
        <strain evidence="3">JCM 19596</strain>
    </source>
</reference>
<dbReference type="AlphaFoldDB" id="A0A830FAB3"/>
<dbReference type="EMBL" id="BMPG01000001">
    <property type="protein sequence ID" value="GGL55414.1"/>
    <property type="molecule type" value="Genomic_DNA"/>
</dbReference>
<dbReference type="GO" id="GO:0003677">
    <property type="term" value="F:DNA binding"/>
    <property type="evidence" value="ECO:0007669"/>
    <property type="project" value="InterPro"/>
</dbReference>
<dbReference type="GO" id="GO:0015074">
    <property type="term" value="P:DNA integration"/>
    <property type="evidence" value="ECO:0007669"/>
    <property type="project" value="InterPro"/>
</dbReference>
<proteinExistence type="predicted"/>
<protein>
    <recommendedName>
        <fullName evidence="2">Tyr recombinase domain-containing protein</fullName>
    </recommendedName>
</protein>
<keyword evidence="4" id="KW-1185">Reference proteome</keyword>
<sequence>MVGIDDFQDFEGRLRREIDKIDQYQPEDQPAVRRFIAAKDGRIETSTLAEYLSELRLASSVATKPISEFDKFDLDDFTFQIRHDPDLGHGGGGVADSTARNRQKVIRIFLKTIRDGGEGTDWLDDYEPIRVSGSTVSEEDILTSEDIKALRDGANNLRDVALIEFLADTGMRISLAASLRVRDVDLEGDAATFRPNPNASGLKGADIKDYPLIDSPAVLRTYLQSTHPRPDDSDVAFFHKIPGHGYRPTEDDDGAPGPTTINEQLTRAAELGGVDKPVNPHNFRHSAITRMSREGYTRSQIEHRVCWTIDSSMWSNYEHISSAQHNDDIFAAAGIIESDDGPDSERHPCGNCKETLAPHHEYCPRCGQPATPETRNLQQEAVGDVTADIPTLEDEAAQDLAVRVAQELNIDARHIQQSPSSSE</sequence>
<dbReference type="Proteomes" id="UP000607197">
    <property type="component" value="Unassembled WGS sequence"/>
</dbReference>
<dbReference type="InterPro" id="IPR011010">
    <property type="entry name" value="DNA_brk_join_enz"/>
</dbReference>
<evidence type="ECO:0000259" key="2">
    <source>
        <dbReference type="PROSITE" id="PS51898"/>
    </source>
</evidence>
<dbReference type="RefSeq" id="WP_188976830.1">
    <property type="nucleotide sequence ID" value="NZ_BMPG01000001.1"/>
</dbReference>
<reference evidence="3" key="1">
    <citation type="journal article" date="2014" name="Int. J. Syst. Evol. Microbiol.">
        <title>Complete genome sequence of Corynebacterium casei LMG S-19264T (=DSM 44701T), isolated from a smear-ripened cheese.</title>
        <authorList>
            <consortium name="US DOE Joint Genome Institute (JGI-PGF)"/>
            <person name="Walter F."/>
            <person name="Albersmeier A."/>
            <person name="Kalinowski J."/>
            <person name="Ruckert C."/>
        </authorList>
    </citation>
    <scope>NUCLEOTIDE SEQUENCE</scope>
    <source>
        <strain evidence="3">JCM 19596</strain>
    </source>
</reference>
<dbReference type="PANTHER" id="PTHR30349">
    <property type="entry name" value="PHAGE INTEGRASE-RELATED"/>
    <property type="match status" value="1"/>
</dbReference>
<comment type="caution">
    <text evidence="3">The sequence shown here is derived from an EMBL/GenBank/DDBJ whole genome shotgun (WGS) entry which is preliminary data.</text>
</comment>
<dbReference type="InterPro" id="IPR002104">
    <property type="entry name" value="Integrase_catalytic"/>
</dbReference>
<dbReference type="PROSITE" id="PS51898">
    <property type="entry name" value="TYR_RECOMBINASE"/>
    <property type="match status" value="1"/>
</dbReference>
<dbReference type="PANTHER" id="PTHR30349:SF87">
    <property type="entry name" value="TRANSPOSASE A"/>
    <property type="match status" value="1"/>
</dbReference>
<name>A0A830FAB3_9EURY</name>
<dbReference type="Pfam" id="PF00589">
    <property type="entry name" value="Phage_integrase"/>
    <property type="match status" value="1"/>
</dbReference>
<keyword evidence="1" id="KW-0233">DNA recombination</keyword>
<dbReference type="SUPFAM" id="SSF56349">
    <property type="entry name" value="DNA breaking-rejoining enzymes"/>
    <property type="match status" value="1"/>
</dbReference>
<dbReference type="InterPro" id="IPR050090">
    <property type="entry name" value="Tyrosine_recombinase_XerCD"/>
</dbReference>
<organism evidence="3 4">
    <name type="scientific">Halocalculus aciditolerans</name>
    <dbReference type="NCBI Taxonomy" id="1383812"/>
    <lineage>
        <taxon>Archaea</taxon>
        <taxon>Methanobacteriati</taxon>
        <taxon>Methanobacteriota</taxon>
        <taxon>Stenosarchaea group</taxon>
        <taxon>Halobacteria</taxon>
        <taxon>Halobacteriales</taxon>
        <taxon>Halobacteriaceae</taxon>
        <taxon>Halocalculus</taxon>
    </lineage>
</organism>
<dbReference type="OrthoDB" id="144892at2157"/>
<feature type="domain" description="Tyr recombinase" evidence="2">
    <location>
        <begin position="137"/>
        <end position="331"/>
    </location>
</feature>